<evidence type="ECO:0000313" key="3">
    <source>
        <dbReference type="Proteomes" id="UP000536441"/>
    </source>
</evidence>
<proteinExistence type="predicted"/>
<dbReference type="InterPro" id="IPR050194">
    <property type="entry name" value="Glycosyltransferase_grp1"/>
</dbReference>
<evidence type="ECO:0000259" key="1">
    <source>
        <dbReference type="Pfam" id="PF13439"/>
    </source>
</evidence>
<organism evidence="2 3">
    <name type="scientific">Sphingomonas zeae</name>
    <dbReference type="NCBI Taxonomy" id="1646122"/>
    <lineage>
        <taxon>Bacteria</taxon>
        <taxon>Pseudomonadati</taxon>
        <taxon>Pseudomonadota</taxon>
        <taxon>Alphaproteobacteria</taxon>
        <taxon>Sphingomonadales</taxon>
        <taxon>Sphingomonadaceae</taxon>
        <taxon>Sphingomonas</taxon>
    </lineage>
</organism>
<feature type="domain" description="Glycosyltransferase subfamily 4-like N-terminal" evidence="1">
    <location>
        <begin position="15"/>
        <end position="208"/>
    </location>
</feature>
<dbReference type="CDD" id="cd03823">
    <property type="entry name" value="GT4_ExpE7-like"/>
    <property type="match status" value="1"/>
</dbReference>
<comment type="caution">
    <text evidence="2">The sequence shown here is derived from an EMBL/GenBank/DDBJ whole genome shotgun (WGS) entry which is preliminary data.</text>
</comment>
<gene>
    <name evidence="2" type="ORF">HP438_13235</name>
</gene>
<keyword evidence="3" id="KW-1185">Reference proteome</keyword>
<dbReference type="Pfam" id="PF13692">
    <property type="entry name" value="Glyco_trans_1_4"/>
    <property type="match status" value="1"/>
</dbReference>
<dbReference type="InterPro" id="IPR028098">
    <property type="entry name" value="Glyco_trans_4-like_N"/>
</dbReference>
<evidence type="ECO:0000313" key="2">
    <source>
        <dbReference type="EMBL" id="NUU47932.1"/>
    </source>
</evidence>
<dbReference type="GO" id="GO:0016757">
    <property type="term" value="F:glycosyltransferase activity"/>
    <property type="evidence" value="ECO:0007669"/>
    <property type="project" value="InterPro"/>
</dbReference>
<dbReference type="Gene3D" id="3.40.50.2000">
    <property type="entry name" value="Glycogen Phosphorylase B"/>
    <property type="match status" value="2"/>
</dbReference>
<dbReference type="AlphaFoldDB" id="A0A7Y6EIB7"/>
<sequence>MRILHVSSVYPPHVVGGAEKVVAMLAEAQVTRGYQVGAAYLSREAQAPGERHGVTVLPQRSRNLVWMEEVFAAPRAMRTANKLGQMVNYRGAADVARAVAQFRPDIVHTHSMVELPPMIWSAIADSGARSVHTLHDYDLICSRASMFRGGRSCEERHASCRITGAWKARFAKRIDAVAAVSQPVLDEHRRFGLFQETRAKVIWNGVDVPPARQRSDRTGDFIFGFLGRLVPEKGIETLLAACRLLPETGWRLQVAGRAQEGDAAYRALAEGMPVEFLGFTDPEAFLREIDLLVVPSIWREPFGLTVVEAFAQGVPVIGSRLGAIGDLVGAVGEEWLVPPGDAEALAARMRTVMEAGRAALPPATAFDAVLSVVTPQRMLDAYDALYAEVLA</sequence>
<dbReference type="PANTHER" id="PTHR45947">
    <property type="entry name" value="SULFOQUINOVOSYL TRANSFERASE SQD2"/>
    <property type="match status" value="1"/>
</dbReference>
<dbReference type="SUPFAM" id="SSF53756">
    <property type="entry name" value="UDP-Glycosyltransferase/glycogen phosphorylase"/>
    <property type="match status" value="1"/>
</dbReference>
<dbReference type="Pfam" id="PF13439">
    <property type="entry name" value="Glyco_transf_4"/>
    <property type="match status" value="1"/>
</dbReference>
<accession>A0A7Y6EIB7</accession>
<dbReference type="EMBL" id="JABMCH010000066">
    <property type="protein sequence ID" value="NUU47932.1"/>
    <property type="molecule type" value="Genomic_DNA"/>
</dbReference>
<dbReference type="PANTHER" id="PTHR45947:SF13">
    <property type="entry name" value="TRANSFERASE"/>
    <property type="match status" value="1"/>
</dbReference>
<dbReference type="RefSeq" id="WP_175312521.1">
    <property type="nucleotide sequence ID" value="NZ_CBCRYR010000002.1"/>
</dbReference>
<dbReference type="Proteomes" id="UP000536441">
    <property type="component" value="Unassembled WGS sequence"/>
</dbReference>
<keyword evidence="2" id="KW-0808">Transferase</keyword>
<reference evidence="2 3" key="1">
    <citation type="submission" date="2020-05" db="EMBL/GenBank/DDBJ databases">
        <title>Genome Sequencing of Type Strains.</title>
        <authorList>
            <person name="Lemaire J.F."/>
            <person name="Inderbitzin P."/>
            <person name="Gregorio O.A."/>
            <person name="Collins S.B."/>
            <person name="Wespe N."/>
            <person name="Knight-Connoni V."/>
        </authorList>
    </citation>
    <scope>NUCLEOTIDE SEQUENCE [LARGE SCALE GENOMIC DNA]</scope>
    <source>
        <strain evidence="2 3">DSM 100049</strain>
    </source>
</reference>
<name>A0A7Y6EIB7_9SPHN</name>
<protein>
    <submittedName>
        <fullName evidence="2">Glycosyltransferase family 4 protein</fullName>
    </submittedName>
</protein>